<feature type="domain" description="Toprim" evidence="3">
    <location>
        <begin position="215"/>
        <end position="325"/>
    </location>
</feature>
<accession>A0A376BLX1</accession>
<organism evidence="5 6">
    <name type="scientific">Alysiella crassa</name>
    <dbReference type="NCBI Taxonomy" id="153491"/>
    <lineage>
        <taxon>Bacteria</taxon>
        <taxon>Pseudomonadati</taxon>
        <taxon>Pseudomonadota</taxon>
        <taxon>Betaproteobacteria</taxon>
        <taxon>Neisseriales</taxon>
        <taxon>Neisseriaceae</taxon>
        <taxon>Alysiella</taxon>
    </lineage>
</organism>
<feature type="compositionally biased region" description="Basic and acidic residues" evidence="1">
    <location>
        <begin position="940"/>
        <end position="949"/>
    </location>
</feature>
<keyword evidence="5" id="KW-0808">Transferase</keyword>
<dbReference type="Pfam" id="PF13362">
    <property type="entry name" value="Toprim_3"/>
    <property type="match status" value="1"/>
</dbReference>
<evidence type="ECO:0000256" key="1">
    <source>
        <dbReference type="SAM" id="MobiDB-lite"/>
    </source>
</evidence>
<name>A0A376BLX1_9NEIS</name>
<evidence type="ECO:0000313" key="6">
    <source>
        <dbReference type="Proteomes" id="UP000254209"/>
    </source>
</evidence>
<keyword evidence="6" id="KW-1185">Reference proteome</keyword>
<sequence length="999" mass="113522">MSDYDNIQNALNHIDPQDRETWFRMGAAIKDELGENGFEMWDNWSRQADNYKQTDAQSVWKSIKTGHIHIATLFKVARENGYRPERPYTPPSPETLAQRAQIAQEKQRAEAERITQAHAKAEKTAYGIWQNASPADPKHAYAQNKGLGLSEAAMSVLRQNEYNGKKQLIIPLYSDKKLVNVQTIDEDGNKKFLNGGQKQGAYTIIGDFKQNQQGIILAEGFATAASVHEATGKPVVVAFDAGNLKAVSEKLLNVLPENVPVYFAADNDPSQTGLHKAQAAAEVWGERAQILLPEFSDKQIAEFQEKFGENKIPTDFNDLHKLAGIDAVRERFDGLAMAQESEIEADTDFRQPEMEHVKPELSREELLKNNYWRVANGYDPLPEYERKTEPQTELPNETNQAATSEKDVAVSISEKENSMENQKSYSHDNPYAEWAAHDDEVRQNADDWEARQPLTDSRLADFNSMAKQQGFTTHIESQHGGLGTFQADKYLENSDYHVEILGQFKNHGSQAIYEAARDFTVSFHEKGEIVDYLYTNDLNTALQQSNEWLKNHELQQGQHVVSEQLFSQSENERTPDFYDYNFEDLPKERPQVAQNQQEAQTPEPETTPADFRQPEPETATSENDVAVSVSETNQAEQETPSEKIGQPERPNLEPDEPEQEMHNTIEYEAFQREIDPAEPEKTEFRQPENPSVAQTPPTTELETEESKQEKNEPERPAPEQEKSQANTGLDYTIPAHLQSRMIAVDAQRFRVANYEMGAHLLRYTAPDNPQTVLFEDKGKTIQTARDDKQTIQDMLDVAKAKGWDSIKISGSQEFKQQMWLEAESRGIATKGYKPSPEDLAILERRREERATNSIAEAEKLKQQSATPERPESTMKTIPTEAVKAADTVKAHAAQAQQTNTPKPSDTAKAQYESKLATLPTEQQHKARFYERQALAAMRHMPAEFHEKTRQAIYENQTDLIRNGKYHAPDPAKTQDRQPEKAQEKAHERVPSRDDWEMER</sequence>
<feature type="region of interest" description="Disordered" evidence="1">
    <location>
        <begin position="888"/>
        <end position="924"/>
    </location>
</feature>
<dbReference type="Pfam" id="PF18821">
    <property type="entry name" value="LPD7"/>
    <property type="match status" value="1"/>
</dbReference>
<dbReference type="Pfam" id="PF08707">
    <property type="entry name" value="PriCT_2"/>
    <property type="match status" value="1"/>
</dbReference>
<feature type="compositionally biased region" description="Basic and acidic residues" evidence="1">
    <location>
        <begin position="966"/>
        <end position="999"/>
    </location>
</feature>
<reference evidence="5 6" key="1">
    <citation type="submission" date="2018-06" db="EMBL/GenBank/DDBJ databases">
        <authorList>
            <consortium name="Pathogen Informatics"/>
            <person name="Doyle S."/>
        </authorList>
    </citation>
    <scope>NUCLEOTIDE SEQUENCE [LARGE SCALE GENOMIC DNA]</scope>
    <source>
        <strain evidence="5 6">NCTC10283</strain>
    </source>
</reference>
<dbReference type="Proteomes" id="UP000254209">
    <property type="component" value="Unassembled WGS sequence"/>
</dbReference>
<evidence type="ECO:0000313" key="5">
    <source>
        <dbReference type="EMBL" id="SSY70681.1"/>
    </source>
</evidence>
<feature type="compositionally biased region" description="Polar residues" evidence="1">
    <location>
        <begin position="618"/>
        <end position="638"/>
    </location>
</feature>
<evidence type="ECO:0000259" key="3">
    <source>
        <dbReference type="Pfam" id="PF13362"/>
    </source>
</evidence>
<feature type="compositionally biased region" description="Polar residues" evidence="1">
    <location>
        <begin position="894"/>
        <end position="903"/>
    </location>
</feature>
<dbReference type="InterPro" id="IPR034154">
    <property type="entry name" value="TOPRIM_DnaG/twinkle"/>
</dbReference>
<feature type="compositionally biased region" description="Polar residues" evidence="1">
    <location>
        <begin position="592"/>
        <end position="604"/>
    </location>
</feature>
<evidence type="ECO:0000259" key="2">
    <source>
        <dbReference type="Pfam" id="PF08707"/>
    </source>
</evidence>
<dbReference type="STRING" id="1120980.GCA_000745955_01344"/>
<feature type="compositionally biased region" description="Basic and acidic residues" evidence="1">
    <location>
        <begin position="404"/>
        <end position="418"/>
    </location>
</feature>
<dbReference type="InterPro" id="IPR040677">
    <property type="entry name" value="LPD7"/>
</dbReference>
<dbReference type="GO" id="GO:0016779">
    <property type="term" value="F:nucleotidyltransferase activity"/>
    <property type="evidence" value="ECO:0007669"/>
    <property type="project" value="UniProtKB-KW"/>
</dbReference>
<dbReference type="InterPro" id="IPR014819">
    <property type="entry name" value="PriCT_2"/>
</dbReference>
<dbReference type="OrthoDB" id="8905164at2"/>
<feature type="domain" description="Large polyvalent protein-associated" evidence="4">
    <location>
        <begin position="768"/>
        <end position="845"/>
    </location>
</feature>
<dbReference type="RefSeq" id="WP_034292914.1">
    <property type="nucleotide sequence ID" value="NZ_CP091519.2"/>
</dbReference>
<proteinExistence type="predicted"/>
<keyword evidence="5" id="KW-0548">Nucleotidyltransferase</keyword>
<gene>
    <name evidence="5" type="primary">traC</name>
    <name evidence="5" type="ORF">NCTC10283_00790</name>
</gene>
<feature type="compositionally biased region" description="Polar residues" evidence="1">
    <location>
        <begin position="391"/>
        <end position="403"/>
    </location>
</feature>
<feature type="region of interest" description="Disordered" evidence="1">
    <location>
        <begin position="850"/>
        <end position="875"/>
    </location>
</feature>
<feature type="compositionally biased region" description="Basic and acidic residues" evidence="1">
    <location>
        <begin position="850"/>
        <end position="861"/>
    </location>
</feature>
<dbReference type="EC" id="2.7.7.-" evidence="5"/>
<feature type="region of interest" description="Disordered" evidence="1">
    <location>
        <begin position="382"/>
        <end position="426"/>
    </location>
</feature>
<feature type="compositionally biased region" description="Basic and acidic residues" evidence="1">
    <location>
        <begin position="704"/>
        <end position="722"/>
    </location>
</feature>
<feature type="region of interest" description="Disordered" evidence="1">
    <location>
        <begin position="590"/>
        <end position="659"/>
    </location>
</feature>
<evidence type="ECO:0000259" key="4">
    <source>
        <dbReference type="Pfam" id="PF18821"/>
    </source>
</evidence>
<dbReference type="EMBL" id="UFSO01000002">
    <property type="protein sequence ID" value="SSY70681.1"/>
    <property type="molecule type" value="Genomic_DNA"/>
</dbReference>
<dbReference type="InterPro" id="IPR006171">
    <property type="entry name" value="TOPRIM_dom"/>
</dbReference>
<dbReference type="AlphaFoldDB" id="A0A376BLX1"/>
<dbReference type="CDD" id="cd01029">
    <property type="entry name" value="TOPRIM_primases"/>
    <property type="match status" value="1"/>
</dbReference>
<feature type="domain" description="Primase C-terminal 2" evidence="2">
    <location>
        <begin position="7"/>
        <end position="77"/>
    </location>
</feature>
<protein>
    <submittedName>
        <fullName evidence="5">DNA primase TraC</fullName>
        <ecNumber evidence="5">2.7.7.-</ecNumber>
    </submittedName>
</protein>
<feature type="region of interest" description="Disordered" evidence="1">
    <location>
        <begin position="940"/>
        <end position="999"/>
    </location>
</feature>
<dbReference type="GO" id="GO:0016817">
    <property type="term" value="F:hydrolase activity, acting on acid anhydrides"/>
    <property type="evidence" value="ECO:0007669"/>
    <property type="project" value="InterPro"/>
</dbReference>
<feature type="region of interest" description="Disordered" evidence="1">
    <location>
        <begin position="678"/>
        <end position="726"/>
    </location>
</feature>